<sequence length="260" mass="30951">MFLDHDDLLACDAIEAIRRCTSVEADVVYLDFDEFEKESEVSAPKKTRPSEPVDISDLIGKLQEDCLNRFRSNKPVFELMRLVTPWAKLYRRDFLLGNDLRFSEDVHHAEDIIFNLACLDVARNAVRVEYTVLHHRLFIKSEGHRFNPKKIEYCKGALHALASLLPRLRNRNPDWNELYDYRVLWELLYCVHLGPFHPDNPRTFRARRGEFQELVDDRLFQGIFKRCRISRLPLRHFMLAFFIKYRLTTILEVNRRVRTL</sequence>
<dbReference type="InterPro" id="IPR029044">
    <property type="entry name" value="Nucleotide-diphossugar_trans"/>
</dbReference>
<dbReference type="SUPFAM" id="SSF53448">
    <property type="entry name" value="Nucleotide-diphospho-sugar transferases"/>
    <property type="match status" value="1"/>
</dbReference>
<keyword evidence="2" id="KW-1185">Reference proteome</keyword>
<name>A0ABP8A1Q7_9MICO</name>
<dbReference type="Gene3D" id="3.90.550.10">
    <property type="entry name" value="Spore Coat Polysaccharide Biosynthesis Protein SpsA, Chain A"/>
    <property type="match status" value="1"/>
</dbReference>
<accession>A0ABP8A1Q7</accession>
<evidence type="ECO:0008006" key="3">
    <source>
        <dbReference type="Google" id="ProtNLM"/>
    </source>
</evidence>
<dbReference type="Proteomes" id="UP001501079">
    <property type="component" value="Unassembled WGS sequence"/>
</dbReference>
<protein>
    <recommendedName>
        <fullName evidence="3">Glycosyltransferase family 2 protein</fullName>
    </recommendedName>
</protein>
<dbReference type="EMBL" id="BAABBW010000003">
    <property type="protein sequence ID" value="GAA4175513.1"/>
    <property type="molecule type" value="Genomic_DNA"/>
</dbReference>
<evidence type="ECO:0000313" key="2">
    <source>
        <dbReference type="Proteomes" id="UP001501079"/>
    </source>
</evidence>
<comment type="caution">
    <text evidence="1">The sequence shown here is derived from an EMBL/GenBank/DDBJ whole genome shotgun (WGS) entry which is preliminary data.</text>
</comment>
<gene>
    <name evidence="1" type="ORF">GCM10022287_21210</name>
</gene>
<evidence type="ECO:0000313" key="1">
    <source>
        <dbReference type="EMBL" id="GAA4175513.1"/>
    </source>
</evidence>
<reference evidence="2" key="1">
    <citation type="journal article" date="2019" name="Int. J. Syst. Evol. Microbiol.">
        <title>The Global Catalogue of Microorganisms (GCM) 10K type strain sequencing project: providing services to taxonomists for standard genome sequencing and annotation.</title>
        <authorList>
            <consortium name="The Broad Institute Genomics Platform"/>
            <consortium name="The Broad Institute Genome Sequencing Center for Infectious Disease"/>
            <person name="Wu L."/>
            <person name="Ma J."/>
        </authorList>
    </citation>
    <scope>NUCLEOTIDE SEQUENCE [LARGE SCALE GENOMIC DNA]</scope>
    <source>
        <strain evidence="2">JCM 17591</strain>
    </source>
</reference>
<proteinExistence type="predicted"/>
<organism evidence="1 2">
    <name type="scientific">Gryllotalpicola koreensis</name>
    <dbReference type="NCBI Taxonomy" id="993086"/>
    <lineage>
        <taxon>Bacteria</taxon>
        <taxon>Bacillati</taxon>
        <taxon>Actinomycetota</taxon>
        <taxon>Actinomycetes</taxon>
        <taxon>Micrococcales</taxon>
        <taxon>Microbacteriaceae</taxon>
        <taxon>Gryllotalpicola</taxon>
    </lineage>
</organism>